<dbReference type="PANTHER" id="PTHR42781:SF5">
    <property type="entry name" value="PUTRESCINE TRANSPORT ATP-BINDING PROTEIN POTG"/>
    <property type="match status" value="1"/>
</dbReference>
<dbReference type="InterPro" id="IPR008995">
    <property type="entry name" value="Mo/tungstate-bd_C_term_dom"/>
</dbReference>
<dbReference type="PROSITE" id="PS00211">
    <property type="entry name" value="ABC_TRANSPORTER_1"/>
    <property type="match status" value="1"/>
</dbReference>
<dbReference type="GO" id="GO:0005524">
    <property type="term" value="F:ATP binding"/>
    <property type="evidence" value="ECO:0007669"/>
    <property type="project" value="UniProtKB-KW"/>
</dbReference>
<dbReference type="FunFam" id="3.40.50.300:FF:000425">
    <property type="entry name" value="Probable ABC transporter, ATP-binding subunit"/>
    <property type="match status" value="1"/>
</dbReference>
<keyword evidence="5 10" id="KW-0067">ATP-binding</keyword>
<dbReference type="InterPro" id="IPR003593">
    <property type="entry name" value="AAA+_ATPase"/>
</dbReference>
<dbReference type="RefSeq" id="WP_084666384.1">
    <property type="nucleotide sequence ID" value="NZ_FQXP01000016.1"/>
</dbReference>
<dbReference type="STRING" id="1121306.SAMN02745196_02992"/>
<gene>
    <name evidence="10" type="ORF">SAMN02745196_02992</name>
</gene>
<dbReference type="PROSITE" id="PS50893">
    <property type="entry name" value="ABC_TRANSPORTER_2"/>
    <property type="match status" value="1"/>
</dbReference>
<dbReference type="SUPFAM" id="SSF52540">
    <property type="entry name" value="P-loop containing nucleoside triphosphate hydrolases"/>
    <property type="match status" value="1"/>
</dbReference>
<reference evidence="10 11" key="1">
    <citation type="submission" date="2016-11" db="EMBL/GenBank/DDBJ databases">
        <authorList>
            <person name="Jaros S."/>
            <person name="Januszkiewicz K."/>
            <person name="Wedrychowicz H."/>
        </authorList>
    </citation>
    <scope>NUCLEOTIDE SEQUENCE [LARGE SCALE GENOMIC DNA]</scope>
    <source>
        <strain evidence="10 11">DSM 3089</strain>
    </source>
</reference>
<keyword evidence="4" id="KW-0547">Nucleotide-binding</keyword>
<evidence type="ECO:0000256" key="3">
    <source>
        <dbReference type="ARBA" id="ARBA00022519"/>
    </source>
</evidence>
<dbReference type="InterPro" id="IPR017871">
    <property type="entry name" value="ABC_transporter-like_CS"/>
</dbReference>
<evidence type="ECO:0000256" key="8">
    <source>
        <dbReference type="ARBA" id="ARBA00066388"/>
    </source>
</evidence>
<dbReference type="OrthoDB" id="9802264at2"/>
<dbReference type="InterPro" id="IPR027417">
    <property type="entry name" value="P-loop_NTPase"/>
</dbReference>
<evidence type="ECO:0000256" key="5">
    <source>
        <dbReference type="ARBA" id="ARBA00022840"/>
    </source>
</evidence>
<dbReference type="SUPFAM" id="SSF50331">
    <property type="entry name" value="MOP-like"/>
    <property type="match status" value="1"/>
</dbReference>
<evidence type="ECO:0000313" key="10">
    <source>
        <dbReference type="EMBL" id="SHI12035.1"/>
    </source>
</evidence>
<evidence type="ECO:0000256" key="6">
    <source>
        <dbReference type="ARBA" id="ARBA00022967"/>
    </source>
</evidence>
<keyword evidence="6" id="KW-1278">Translocase</keyword>
<organism evidence="10 11">
    <name type="scientific">Clostridium collagenovorans DSM 3089</name>
    <dbReference type="NCBI Taxonomy" id="1121306"/>
    <lineage>
        <taxon>Bacteria</taxon>
        <taxon>Bacillati</taxon>
        <taxon>Bacillota</taxon>
        <taxon>Clostridia</taxon>
        <taxon>Eubacteriales</taxon>
        <taxon>Clostridiaceae</taxon>
        <taxon>Clostridium</taxon>
    </lineage>
</organism>
<protein>
    <recommendedName>
        <fullName evidence="8">ABC-type quaternary amine transporter</fullName>
        <ecNumber evidence="8">7.6.2.9</ecNumber>
    </recommendedName>
</protein>
<dbReference type="InterPro" id="IPR003439">
    <property type="entry name" value="ABC_transporter-like_ATP-bd"/>
</dbReference>
<keyword evidence="3" id="KW-0997">Cell inner membrane</keyword>
<keyword evidence="1" id="KW-0813">Transport</keyword>
<dbReference type="EC" id="7.6.2.9" evidence="8"/>
<dbReference type="PANTHER" id="PTHR42781">
    <property type="entry name" value="SPERMIDINE/PUTRESCINE IMPORT ATP-BINDING PROTEIN POTA"/>
    <property type="match status" value="1"/>
</dbReference>
<dbReference type="Pfam" id="PF00005">
    <property type="entry name" value="ABC_tran"/>
    <property type="match status" value="1"/>
</dbReference>
<dbReference type="Gene3D" id="3.40.50.300">
    <property type="entry name" value="P-loop containing nucleotide triphosphate hydrolases"/>
    <property type="match status" value="1"/>
</dbReference>
<evidence type="ECO:0000259" key="9">
    <source>
        <dbReference type="PROSITE" id="PS50893"/>
    </source>
</evidence>
<keyword evidence="11" id="KW-1185">Reference proteome</keyword>
<dbReference type="InterPro" id="IPR050093">
    <property type="entry name" value="ABC_SmlMolc_Importer"/>
</dbReference>
<evidence type="ECO:0000313" key="11">
    <source>
        <dbReference type="Proteomes" id="UP000184526"/>
    </source>
</evidence>
<evidence type="ECO:0000256" key="4">
    <source>
        <dbReference type="ARBA" id="ARBA00022741"/>
    </source>
</evidence>
<dbReference type="SMART" id="SM00382">
    <property type="entry name" value="AAA"/>
    <property type="match status" value="1"/>
</dbReference>
<dbReference type="Gene3D" id="2.40.50.100">
    <property type="match status" value="1"/>
</dbReference>
<dbReference type="AlphaFoldDB" id="A0A1M5YJ50"/>
<evidence type="ECO:0000256" key="1">
    <source>
        <dbReference type="ARBA" id="ARBA00022448"/>
    </source>
</evidence>
<dbReference type="EMBL" id="FQXP01000016">
    <property type="protein sequence ID" value="SHI12035.1"/>
    <property type="molecule type" value="Genomic_DNA"/>
</dbReference>
<evidence type="ECO:0000256" key="2">
    <source>
        <dbReference type="ARBA" id="ARBA00022475"/>
    </source>
</evidence>
<accession>A0A1M5YJ50</accession>
<keyword evidence="7" id="KW-0472">Membrane</keyword>
<keyword evidence="2" id="KW-1003">Cell membrane</keyword>
<name>A0A1M5YJ50_9CLOT</name>
<sequence length="328" mass="36949">MSYLKIKDIKKNFGNTEVLKGLNIDINKGELVCFLGPSGCGKTTLLRIIAGLEYSDSGEIDLEGKDLSFLHPSQRGIAMVFQNYALFPNMSIYNNVAYGLKGKKISKREIDLRVLEVLDKVGLKSIKDKYPSEISGGQQQRVALARAIVLKPEILLLDEPLSALDAKVRENLREEIKILQRELNITTILVTHDQEEALTMADKIVVFNGGNVMQIGTPEEIYYTPTNDFVADFIGKINFVENIHGNVEFIRPECLKVSKVEKIGYLKATIENIEFRGNIYRVLVTLNKDLSKKLYLDISFKELKDLDLKLNDNIYIDLGSVLGVKKYA</sequence>
<proteinExistence type="predicted"/>
<evidence type="ECO:0000256" key="7">
    <source>
        <dbReference type="ARBA" id="ARBA00023136"/>
    </source>
</evidence>
<feature type="domain" description="ABC transporter" evidence="9">
    <location>
        <begin position="4"/>
        <end position="234"/>
    </location>
</feature>
<dbReference type="GO" id="GO:0016887">
    <property type="term" value="F:ATP hydrolysis activity"/>
    <property type="evidence" value="ECO:0007669"/>
    <property type="project" value="InterPro"/>
</dbReference>
<dbReference type="Proteomes" id="UP000184526">
    <property type="component" value="Unassembled WGS sequence"/>
</dbReference>
<dbReference type="GO" id="GO:0015418">
    <property type="term" value="F:ABC-type quaternary ammonium compound transporting activity"/>
    <property type="evidence" value="ECO:0007669"/>
    <property type="project" value="UniProtKB-EC"/>
</dbReference>